<dbReference type="InterPro" id="IPR051842">
    <property type="entry name" value="uS12_prolyl_hydroxylase"/>
</dbReference>
<gene>
    <name evidence="2" type="ORF">G3M78_07365</name>
</gene>
<evidence type="ECO:0000313" key="3">
    <source>
        <dbReference type="Proteomes" id="UP000594464"/>
    </source>
</evidence>
<accession>A0A7T0C285</accession>
<feature type="domain" description="Prolyl 4-hydroxylase alpha subunit Fe(2+) 2OG dioxygenase" evidence="1">
    <location>
        <begin position="123"/>
        <end position="221"/>
    </location>
</feature>
<dbReference type="EMBL" id="CP048620">
    <property type="protein sequence ID" value="QPJ65217.1"/>
    <property type="molecule type" value="Genomic_DNA"/>
</dbReference>
<dbReference type="PANTHER" id="PTHR12117">
    <property type="entry name" value="HISTONE ACETYLTRANSFERASE COMPLEX"/>
    <property type="match status" value="1"/>
</dbReference>
<evidence type="ECO:0000259" key="1">
    <source>
        <dbReference type="Pfam" id="PF13640"/>
    </source>
</evidence>
<dbReference type="Proteomes" id="UP000594464">
    <property type="component" value="Chromosome"/>
</dbReference>
<evidence type="ECO:0000313" key="2">
    <source>
        <dbReference type="EMBL" id="QPJ65217.1"/>
    </source>
</evidence>
<name>A0A7T0C285_9BACT</name>
<proteinExistence type="predicted"/>
<dbReference type="Gene3D" id="2.60.120.620">
    <property type="entry name" value="q2cbj1_9rhob like domain"/>
    <property type="match status" value="1"/>
</dbReference>
<dbReference type="Pfam" id="PF13640">
    <property type="entry name" value="2OG-FeII_Oxy_3"/>
    <property type="match status" value="1"/>
</dbReference>
<dbReference type="KEGG" id="nva:G3M78_07365"/>
<reference evidence="3" key="1">
    <citation type="submission" date="2020-02" db="EMBL/GenBank/DDBJ databases">
        <title>Genomic and physiological characterization of two novel Nitrospinaceae genera.</title>
        <authorList>
            <person name="Mueller A.J."/>
            <person name="Jung M.-Y."/>
            <person name="Strachan C.R."/>
            <person name="Herbold C.W."/>
            <person name="Kirkegaard R.H."/>
            <person name="Daims H."/>
        </authorList>
    </citation>
    <scope>NUCLEOTIDE SEQUENCE [LARGE SCALE GENOMIC DNA]</scope>
</reference>
<dbReference type="InterPro" id="IPR044862">
    <property type="entry name" value="Pro_4_hyd_alph_FE2OG_OXY"/>
</dbReference>
<sequence length="267" mass="30797">MNSPFKLDKALVPMEKLLGLLPQAAQTYAQATPFPHIAIDDFLDEDIAEQLLSEFPGENAIPWKEYYDSRQKKQANENENHMSALTRHVLYTLNSATFLSFLEQLTGIQNLIADPSLRGGGQHNIYRGGKLGVHVDFNKHERFGLDRRLNLLLYLNKDWKEEYGGHIELWSPDMARCEKRYLPVFNRAVLFSTTESSYHGHPDPLQCPEDRSRKSLALYYYSNGLEQAPDENRHSTLFRERPGEQAESPVQIKVQKFFRKWSKKLGG</sequence>
<dbReference type="PANTHER" id="PTHR12117:SF0">
    <property type="entry name" value="PROLYL 3-HYDROXYLASE OGFOD1"/>
    <property type="match status" value="1"/>
</dbReference>
<protein>
    <submittedName>
        <fullName evidence="2">2OG-Fe(II) oxygenase</fullName>
    </submittedName>
</protein>
<organism evidence="2 3">
    <name type="scientific">Candidatus Nitrohelix vancouverensis</name>
    <dbReference type="NCBI Taxonomy" id="2705534"/>
    <lineage>
        <taxon>Bacteria</taxon>
        <taxon>Pseudomonadati</taxon>
        <taxon>Nitrospinota/Tectimicrobiota group</taxon>
        <taxon>Nitrospinota</taxon>
        <taxon>Nitrospinia</taxon>
        <taxon>Nitrospinales</taxon>
        <taxon>Nitrospinaceae</taxon>
        <taxon>Candidatus Nitrohelix</taxon>
    </lineage>
</organism>
<dbReference type="AlphaFoldDB" id="A0A7T0C285"/>